<accession>A0A5S9P545</accession>
<gene>
    <name evidence="1" type="ORF">AELLOGFF_03114</name>
</gene>
<name>A0A5S9P545_MYCVN</name>
<reference evidence="1 2" key="1">
    <citation type="submission" date="2019-11" db="EMBL/GenBank/DDBJ databases">
        <authorList>
            <person name="Holert J."/>
        </authorList>
    </citation>
    <scope>NUCLEOTIDE SEQUENCE [LARGE SCALE GENOMIC DNA]</scope>
    <source>
        <strain evidence="1">BC8_1</strain>
    </source>
</reference>
<organism evidence="1 2">
    <name type="scientific">Mycolicibacterium vanbaalenii</name>
    <name type="common">Mycobacterium vanbaalenii</name>
    <dbReference type="NCBI Taxonomy" id="110539"/>
    <lineage>
        <taxon>Bacteria</taxon>
        <taxon>Bacillati</taxon>
        <taxon>Actinomycetota</taxon>
        <taxon>Actinomycetes</taxon>
        <taxon>Mycobacteriales</taxon>
        <taxon>Mycobacteriaceae</taxon>
        <taxon>Mycolicibacterium</taxon>
    </lineage>
</organism>
<evidence type="ECO:0000313" key="1">
    <source>
        <dbReference type="EMBL" id="CAA0098441.1"/>
    </source>
</evidence>
<dbReference type="AlphaFoldDB" id="A0A5S9P545"/>
<proteinExistence type="predicted"/>
<keyword evidence="2" id="KW-1185">Reference proteome</keyword>
<protein>
    <submittedName>
        <fullName evidence="1">Uncharacterized protein</fullName>
    </submittedName>
</protein>
<dbReference type="Gene3D" id="3.40.830.10">
    <property type="entry name" value="LigB-like"/>
    <property type="match status" value="1"/>
</dbReference>
<evidence type="ECO:0000313" key="2">
    <source>
        <dbReference type="Proteomes" id="UP000430146"/>
    </source>
</evidence>
<dbReference type="EMBL" id="CACSIP010000006">
    <property type="protein sequence ID" value="CAA0098441.1"/>
    <property type="molecule type" value="Genomic_DNA"/>
</dbReference>
<sequence>MARFGGVLSAIAIVPSAPVMVPQLAAAAAAETADLRAAALSAAAALPPRWVGIGTASRDSVAGPESIGTFAGYGVDVRVGLSPEAVALGGGPAQLPLCALIAGWLRGLAQPAATAQMRAFHGGHDLATALDIGRRLRAEIDGTDDPIGVLVVADGANTLSPPAPGGYQPESIPVQAALDDALAEGDGNALTRLPEGIVGRIAYQVLAGLTEPAPASAKELYRGAPYGVGYFVGLWYP</sequence>
<dbReference type="Proteomes" id="UP000430146">
    <property type="component" value="Unassembled WGS sequence"/>
</dbReference>